<protein>
    <submittedName>
        <fullName evidence="9">Tannase/feruloyl esterase family alpha/beta hydrolase</fullName>
    </submittedName>
</protein>
<name>A0AAJ6BMN4_9SPHN</name>
<keyword evidence="3" id="KW-0479">Metal-binding</keyword>
<dbReference type="GO" id="GO:0046872">
    <property type="term" value="F:metal ion binding"/>
    <property type="evidence" value="ECO:0007669"/>
    <property type="project" value="UniProtKB-KW"/>
</dbReference>
<dbReference type="PROSITE" id="PS51257">
    <property type="entry name" value="PROKAR_LIPOPROTEIN"/>
    <property type="match status" value="1"/>
</dbReference>
<dbReference type="Proteomes" id="UP001218362">
    <property type="component" value="Chromosome"/>
</dbReference>
<gene>
    <name evidence="9" type="ORF">P0Y56_16500</name>
</gene>
<evidence type="ECO:0000256" key="4">
    <source>
        <dbReference type="ARBA" id="ARBA00022729"/>
    </source>
</evidence>
<keyword evidence="6" id="KW-0106">Calcium</keyword>
<evidence type="ECO:0000313" key="9">
    <source>
        <dbReference type="EMBL" id="WEK46584.1"/>
    </source>
</evidence>
<feature type="chain" id="PRO_5042583440" evidence="8">
    <location>
        <begin position="25"/>
        <end position="532"/>
    </location>
</feature>
<dbReference type="Gene3D" id="3.40.50.1820">
    <property type="entry name" value="alpha/beta hydrolase"/>
    <property type="match status" value="1"/>
</dbReference>
<dbReference type="KEGG" id="acob:P0Y56_16500"/>
<keyword evidence="4 8" id="KW-0732">Signal</keyword>
<reference evidence="9" key="1">
    <citation type="submission" date="2023-03" db="EMBL/GenBank/DDBJ databases">
        <title>Andean soil-derived lignocellulolytic bacterial consortium as a source of novel taxa and putative plastic-active enzymes.</title>
        <authorList>
            <person name="Diaz-Garcia L."/>
            <person name="Chuvochina M."/>
            <person name="Feuerriegel G."/>
            <person name="Bunk B."/>
            <person name="Sproer C."/>
            <person name="Streit W.R."/>
            <person name="Rodriguez L.M."/>
            <person name="Overmann J."/>
            <person name="Jimenez D.J."/>
        </authorList>
    </citation>
    <scope>NUCLEOTIDE SEQUENCE</scope>
    <source>
        <strain evidence="9">MAG 26</strain>
    </source>
</reference>
<evidence type="ECO:0000256" key="6">
    <source>
        <dbReference type="ARBA" id="ARBA00022837"/>
    </source>
</evidence>
<accession>A0AAJ6BMN4</accession>
<dbReference type="SUPFAM" id="SSF53474">
    <property type="entry name" value="alpha/beta-Hydrolases"/>
    <property type="match status" value="1"/>
</dbReference>
<dbReference type="PANTHER" id="PTHR33938">
    <property type="entry name" value="FERULOYL ESTERASE B-RELATED"/>
    <property type="match status" value="1"/>
</dbReference>
<evidence type="ECO:0000256" key="5">
    <source>
        <dbReference type="ARBA" id="ARBA00022801"/>
    </source>
</evidence>
<dbReference type="AlphaFoldDB" id="A0AAJ6BMN4"/>
<dbReference type="GO" id="GO:0052689">
    <property type="term" value="F:carboxylic ester hydrolase activity"/>
    <property type="evidence" value="ECO:0007669"/>
    <property type="project" value="UniProtKB-KW"/>
</dbReference>
<dbReference type="InterPro" id="IPR011118">
    <property type="entry name" value="Tannase/feruloyl_esterase"/>
</dbReference>
<comment type="similarity">
    <text evidence="1">Belongs to the tannase family.</text>
</comment>
<keyword evidence="2" id="KW-0719">Serine esterase</keyword>
<organism evidence="9 10">
    <name type="scientific">Candidatus Andeanibacterium colombiense</name>
    <dbReference type="NCBI Taxonomy" id="3121345"/>
    <lineage>
        <taxon>Bacteria</taxon>
        <taxon>Pseudomonadati</taxon>
        <taxon>Pseudomonadota</taxon>
        <taxon>Alphaproteobacteria</taxon>
        <taxon>Sphingomonadales</taxon>
        <taxon>Sphingomonadaceae</taxon>
        <taxon>Candidatus Andeanibacterium</taxon>
    </lineage>
</organism>
<evidence type="ECO:0000313" key="10">
    <source>
        <dbReference type="Proteomes" id="UP001218362"/>
    </source>
</evidence>
<evidence type="ECO:0000256" key="7">
    <source>
        <dbReference type="ARBA" id="ARBA00023157"/>
    </source>
</evidence>
<sequence length="532" mass="55778">MTGLHKFLRIAFGCFAGSALFALAAPAAAAGCADLAKLDLGQGKVTSAAVVAPGAFEQPAAPFGPPPGVGNAVYKNLPAFCRVQATLTPTADSDIKVEVWLPAKGWNGKFVGIGNGIWAGQLSYSQLADPLSKGYAVATTDTGHSGSGLTAEWAVGHPEKLVDFGHRAVHLMTVTGKAAVKALYGKAPKLSFWNACSTGGRQGLMEAYRYPDDYDAISAMAPANPMTSLMTQSMWANWVTKREPGAALTPAVLGTVHAAVIRQCDKLDGLEDGLVARPDACNFDPAALLCKPGENGSCLTQPQVNAVRGLYDGVRGGNGQWLLPGWPRGAEMQLAALVSGPQPFPVAYDYFHLLTYGTQQGWDWKGMEYTAGLADARQYGAGMLDVPYDGLAPFFARGGRLLLSHGWTDGLIPANNTLAFYHSLYGALPLASAQNQLRLFMVPGMDHCSGGDGTSEFDTLGTIDTWASSGLAPNRIVATRPTALAAAMPGTPPAPPRAPLSRPLCPYPMVPEYKGSGDTAVETSFSCAVPKS</sequence>
<evidence type="ECO:0000256" key="8">
    <source>
        <dbReference type="SAM" id="SignalP"/>
    </source>
</evidence>
<keyword evidence="7" id="KW-1015">Disulfide bond</keyword>
<dbReference type="InterPro" id="IPR029058">
    <property type="entry name" value="AB_hydrolase_fold"/>
</dbReference>
<evidence type="ECO:0000256" key="2">
    <source>
        <dbReference type="ARBA" id="ARBA00022487"/>
    </source>
</evidence>
<dbReference type="Pfam" id="PF07519">
    <property type="entry name" value="Tannase"/>
    <property type="match status" value="2"/>
</dbReference>
<dbReference type="EMBL" id="CP119316">
    <property type="protein sequence ID" value="WEK46584.1"/>
    <property type="molecule type" value="Genomic_DNA"/>
</dbReference>
<keyword evidence="5 9" id="KW-0378">Hydrolase</keyword>
<evidence type="ECO:0000256" key="1">
    <source>
        <dbReference type="ARBA" id="ARBA00006249"/>
    </source>
</evidence>
<dbReference type="PANTHER" id="PTHR33938:SF15">
    <property type="entry name" value="FERULOYL ESTERASE B-RELATED"/>
    <property type="match status" value="1"/>
</dbReference>
<evidence type="ECO:0000256" key="3">
    <source>
        <dbReference type="ARBA" id="ARBA00022723"/>
    </source>
</evidence>
<feature type="signal peptide" evidence="8">
    <location>
        <begin position="1"/>
        <end position="24"/>
    </location>
</feature>
<proteinExistence type="inferred from homology"/>